<dbReference type="PROSITE" id="PS50089">
    <property type="entry name" value="ZF_RING_2"/>
    <property type="match status" value="2"/>
</dbReference>
<dbReference type="InterPro" id="IPR000433">
    <property type="entry name" value="Znf_ZZ"/>
</dbReference>
<evidence type="ECO:0000259" key="7">
    <source>
        <dbReference type="PROSITE" id="PS50135"/>
    </source>
</evidence>
<dbReference type="InterPro" id="IPR017907">
    <property type="entry name" value="Znf_RING_CS"/>
</dbReference>
<evidence type="ECO:0000256" key="2">
    <source>
        <dbReference type="ARBA" id="ARBA00022771"/>
    </source>
</evidence>
<gene>
    <name evidence="8" type="ORF">DM860_002483</name>
</gene>
<dbReference type="Pfam" id="PF00569">
    <property type="entry name" value="ZZ"/>
    <property type="match status" value="1"/>
</dbReference>
<feature type="domain" description="ZZ-type" evidence="7">
    <location>
        <begin position="269"/>
        <end position="335"/>
    </location>
</feature>
<keyword evidence="3" id="KW-0862">Zinc</keyword>
<dbReference type="GO" id="GO:0061630">
    <property type="term" value="F:ubiquitin protein ligase activity"/>
    <property type="evidence" value="ECO:0007669"/>
    <property type="project" value="TreeGrafter"/>
</dbReference>
<dbReference type="Gene3D" id="3.30.40.10">
    <property type="entry name" value="Zinc/RING finger domain, C3HC4 (zinc finger)"/>
    <property type="match status" value="2"/>
</dbReference>
<evidence type="ECO:0000259" key="6">
    <source>
        <dbReference type="PROSITE" id="PS50089"/>
    </source>
</evidence>
<comment type="caution">
    <text evidence="8">The sequence shown here is derived from an EMBL/GenBank/DDBJ whole genome shotgun (WGS) entry which is preliminary data.</text>
</comment>
<dbReference type="FunFam" id="3.30.60.90:FF:000014">
    <property type="entry name" value="E3 ubiquitin-protein ligase PRT1"/>
    <property type="match status" value="1"/>
</dbReference>
<dbReference type="PANTHER" id="PTHR15898">
    <property type="entry name" value="BIFUNCTIONAL APOPTOSIS REGULATOR"/>
    <property type="match status" value="1"/>
</dbReference>
<feature type="domain" description="RING-type" evidence="6">
    <location>
        <begin position="23"/>
        <end position="63"/>
    </location>
</feature>
<dbReference type="InterPro" id="IPR013083">
    <property type="entry name" value="Znf_RING/FYVE/PHD"/>
</dbReference>
<dbReference type="InterPro" id="IPR001841">
    <property type="entry name" value="Znf_RING"/>
</dbReference>
<dbReference type="PROSITE" id="PS00518">
    <property type="entry name" value="ZF_RING_1"/>
    <property type="match status" value="1"/>
</dbReference>
<dbReference type="EMBL" id="NQVE01000209">
    <property type="protein sequence ID" value="RAL38505.1"/>
    <property type="molecule type" value="Genomic_DNA"/>
</dbReference>
<dbReference type="Gene3D" id="3.30.60.90">
    <property type="match status" value="1"/>
</dbReference>
<evidence type="ECO:0000256" key="5">
    <source>
        <dbReference type="SAM" id="MobiDB-lite"/>
    </source>
</evidence>
<accession>A0A328CYF1</accession>
<feature type="region of interest" description="Disordered" evidence="5">
    <location>
        <begin position="380"/>
        <end position="433"/>
    </location>
</feature>
<proteinExistence type="predicted"/>
<sequence length="433" mass="48342">MENQGDENHVESEIEEISDEFLCCVCLDLLYKPVVIGCGHIACFWCMHKGMNSQLESTCPICRHPTKRFPRICRLMHFLLLRMYPLAYKRRELQVAGEEKASGYASPQFDDYASKSCCQELVVQDPTISPSNSPTGETSLVHDVSKNAKDGGKFMEKNGKQSLLADLTCGICKQLLCCPVVLNCGHVYCRGCVFNQCDKFCRCPVCPLEQPNGYLNTCLVLEHFLEEQVPEEYASRKMKYLGETKMMTANSSLAPNCDDALSSSGPTVHYGVGCDYCGMHPIIGERYKCRDCKEKIGFDLCEACYKNSSSDLLPGRFNQQHTSDHQFDLIQLPLFRALQPFTTGGFFYVSVHDDPFERTEESPSYSPNSPSYTPAEVGYLIFPQDNPTEESYTGSLPSEPPGTQVNSASVENFQNDSRENPSNSVSDNTRGSA</sequence>
<evidence type="ECO:0008006" key="10">
    <source>
        <dbReference type="Google" id="ProtNLM"/>
    </source>
</evidence>
<dbReference type="InterPro" id="IPR043145">
    <property type="entry name" value="Znf_ZZ_sf"/>
</dbReference>
<dbReference type="SUPFAM" id="SSF57850">
    <property type="entry name" value="RING/U-box"/>
    <property type="match status" value="3"/>
</dbReference>
<name>A0A328CYF1_9ASTE</name>
<feature type="domain" description="RING-type" evidence="6">
    <location>
        <begin position="169"/>
        <end position="206"/>
    </location>
</feature>
<dbReference type="FunFam" id="3.30.40.10:FF:000489">
    <property type="entry name" value="E3 ubiquitin-protein ligase PRT1"/>
    <property type="match status" value="1"/>
</dbReference>
<evidence type="ECO:0000256" key="1">
    <source>
        <dbReference type="ARBA" id="ARBA00022723"/>
    </source>
</evidence>
<keyword evidence="2 4" id="KW-0863">Zinc-finger</keyword>
<feature type="compositionally biased region" description="Polar residues" evidence="5">
    <location>
        <begin position="385"/>
        <end position="433"/>
    </location>
</feature>
<dbReference type="SMART" id="SM00184">
    <property type="entry name" value="RING"/>
    <property type="match status" value="2"/>
</dbReference>
<evidence type="ECO:0000256" key="3">
    <source>
        <dbReference type="ARBA" id="ARBA00022833"/>
    </source>
</evidence>
<dbReference type="Pfam" id="PF13920">
    <property type="entry name" value="zf-C3HC4_3"/>
    <property type="match status" value="1"/>
</dbReference>
<dbReference type="PANTHER" id="PTHR15898:SF13">
    <property type="entry name" value="BIFUNCTIONAL APOPTOSIS REGULATOR"/>
    <property type="match status" value="1"/>
</dbReference>
<keyword evidence="1" id="KW-0479">Metal-binding</keyword>
<evidence type="ECO:0000256" key="4">
    <source>
        <dbReference type="PROSITE-ProRule" id="PRU00228"/>
    </source>
</evidence>
<organism evidence="8 9">
    <name type="scientific">Cuscuta australis</name>
    <dbReference type="NCBI Taxonomy" id="267555"/>
    <lineage>
        <taxon>Eukaryota</taxon>
        <taxon>Viridiplantae</taxon>
        <taxon>Streptophyta</taxon>
        <taxon>Embryophyta</taxon>
        <taxon>Tracheophyta</taxon>
        <taxon>Spermatophyta</taxon>
        <taxon>Magnoliopsida</taxon>
        <taxon>eudicotyledons</taxon>
        <taxon>Gunneridae</taxon>
        <taxon>Pentapetalae</taxon>
        <taxon>asterids</taxon>
        <taxon>lamiids</taxon>
        <taxon>Solanales</taxon>
        <taxon>Convolvulaceae</taxon>
        <taxon>Cuscuteae</taxon>
        <taxon>Cuscuta</taxon>
        <taxon>Cuscuta subgen. Grammica</taxon>
        <taxon>Cuscuta sect. Cleistogrammica</taxon>
    </lineage>
</organism>
<dbReference type="GO" id="GO:0008270">
    <property type="term" value="F:zinc ion binding"/>
    <property type="evidence" value="ECO:0007669"/>
    <property type="project" value="UniProtKB-KW"/>
</dbReference>
<dbReference type="SMART" id="SM00291">
    <property type="entry name" value="ZnF_ZZ"/>
    <property type="match status" value="1"/>
</dbReference>
<dbReference type="AlphaFoldDB" id="A0A328CYF1"/>
<reference evidence="8 9" key="1">
    <citation type="submission" date="2018-06" db="EMBL/GenBank/DDBJ databases">
        <title>The Genome of Cuscuta australis (Dodder) Provides Insight into the Evolution of Plant Parasitism.</title>
        <authorList>
            <person name="Liu H."/>
        </authorList>
    </citation>
    <scope>NUCLEOTIDE SEQUENCE [LARGE SCALE GENOMIC DNA]</scope>
    <source>
        <strain evidence="9">cv. Yunnan</strain>
        <tissue evidence="8">Vines</tissue>
    </source>
</reference>
<dbReference type="PROSITE" id="PS50135">
    <property type="entry name" value="ZF_ZZ_2"/>
    <property type="match status" value="1"/>
</dbReference>
<evidence type="ECO:0000313" key="8">
    <source>
        <dbReference type="EMBL" id="RAL38505.1"/>
    </source>
</evidence>
<dbReference type="Proteomes" id="UP000249390">
    <property type="component" value="Unassembled WGS sequence"/>
</dbReference>
<evidence type="ECO:0000313" key="9">
    <source>
        <dbReference type="Proteomes" id="UP000249390"/>
    </source>
</evidence>
<dbReference type="GO" id="GO:0043161">
    <property type="term" value="P:proteasome-mediated ubiquitin-dependent protein catabolic process"/>
    <property type="evidence" value="ECO:0007669"/>
    <property type="project" value="TreeGrafter"/>
</dbReference>
<protein>
    <recommendedName>
        <fullName evidence="10">RING-type domain-containing protein</fullName>
    </recommendedName>
</protein>
<keyword evidence="9" id="KW-1185">Reference proteome</keyword>